<keyword evidence="8" id="KW-0464">Manganese</keyword>
<organism evidence="12 13">
    <name type="scientific">Mizuhopecten yessoensis</name>
    <name type="common">Japanese scallop</name>
    <name type="synonym">Patinopecten yessoensis</name>
    <dbReference type="NCBI Taxonomy" id="6573"/>
    <lineage>
        <taxon>Eukaryota</taxon>
        <taxon>Metazoa</taxon>
        <taxon>Spiralia</taxon>
        <taxon>Lophotrochozoa</taxon>
        <taxon>Mollusca</taxon>
        <taxon>Bivalvia</taxon>
        <taxon>Autobranchia</taxon>
        <taxon>Pteriomorphia</taxon>
        <taxon>Pectinida</taxon>
        <taxon>Pectinoidea</taxon>
        <taxon>Pectinidae</taxon>
        <taxon>Mizuhopecten</taxon>
    </lineage>
</organism>
<keyword evidence="12" id="KW-0723">Serine/threonine-protein kinase</keyword>
<evidence type="ECO:0000259" key="11">
    <source>
        <dbReference type="Pfam" id="PF06702"/>
    </source>
</evidence>
<evidence type="ECO:0000256" key="1">
    <source>
        <dbReference type="ARBA" id="ARBA00004555"/>
    </source>
</evidence>
<dbReference type="Pfam" id="PF06702">
    <property type="entry name" value="Fam20C"/>
    <property type="match status" value="1"/>
</dbReference>
<evidence type="ECO:0000256" key="7">
    <source>
        <dbReference type="PIRSR" id="PIRSR624869-2"/>
    </source>
</evidence>
<comment type="subcellular location">
    <subcellularLocation>
        <location evidence="1">Golgi apparatus</location>
    </subcellularLocation>
</comment>
<feature type="domain" description="FAM20 C-terminal" evidence="11">
    <location>
        <begin position="304"/>
        <end position="516"/>
    </location>
</feature>
<gene>
    <name evidence="12" type="ORF">KP79_PYT05922</name>
</gene>
<proteinExistence type="inferred from homology"/>
<feature type="binding site" evidence="7">
    <location>
        <position position="429"/>
    </location>
    <ligand>
        <name>ATP</name>
        <dbReference type="ChEBI" id="CHEBI:30616"/>
    </ligand>
</feature>
<evidence type="ECO:0000256" key="6">
    <source>
        <dbReference type="PIRSR" id="PIRSR624869-1"/>
    </source>
</evidence>
<dbReference type="GO" id="GO:0005524">
    <property type="term" value="F:ATP binding"/>
    <property type="evidence" value="ECO:0007669"/>
    <property type="project" value="UniProtKB-KW"/>
</dbReference>
<feature type="binding site" evidence="7">
    <location>
        <position position="414"/>
    </location>
    <ligand>
        <name>ATP</name>
        <dbReference type="ChEBI" id="CHEBI:30616"/>
    </ligand>
</feature>
<feature type="active site" evidence="6">
    <location>
        <position position="409"/>
    </location>
</feature>
<keyword evidence="12" id="KW-0418">Kinase</keyword>
<dbReference type="OrthoDB" id="8583677at2759"/>
<dbReference type="GO" id="GO:0004674">
    <property type="term" value="F:protein serine/threonine kinase activity"/>
    <property type="evidence" value="ECO:0007669"/>
    <property type="project" value="UniProtKB-KW"/>
</dbReference>
<keyword evidence="3" id="KW-0333">Golgi apparatus</keyword>
<keyword evidence="8" id="KW-0479">Metal-binding</keyword>
<evidence type="ECO:0000313" key="12">
    <source>
        <dbReference type="EMBL" id="OWF45619.1"/>
    </source>
</evidence>
<dbReference type="GO" id="GO:0005794">
    <property type="term" value="C:Golgi apparatus"/>
    <property type="evidence" value="ECO:0007669"/>
    <property type="project" value="UniProtKB-SubCell"/>
</dbReference>
<keyword evidence="10" id="KW-0472">Membrane</keyword>
<dbReference type="InterPro" id="IPR024869">
    <property type="entry name" value="FAM20"/>
</dbReference>
<feature type="binding site" evidence="8">
    <location>
        <position position="258"/>
    </location>
    <ligand>
        <name>Mn(2+)</name>
        <dbReference type="ChEBI" id="CHEBI:29035"/>
    </ligand>
</feature>
<sequence length="527" mass="61215">MKLKQRVVITCVGLATLTIFYLLVETVYKINPNRLPTFLKNSLSNVGHEYDGSHISAIRKRLNKSNYTSDDFSPEGGGDKVSGVGKDTLHSSDDRRSRKDGVEHWAMSPLLLRINNTDSEVDLLLHKLQNYDRRKFDFTKLKPIPYYEYLKTLRKRIKRKGTSLDAFRTFIGSLTTSWERFHKGIHQYHLYSPDDSTVDDLLRDVAQEPIVDVEQKEGGTQLKLIITFSDEGQALFKPMRYPREQETLPNHFYFSDYERHNAEVAAFHLDRVLGFYRVPPTAGRVVNMTRDIKRLADHKLSKTFFISPANNLCFHGSCSYYCDSGHAICGSPDLLESSMAAFLPPEKIAARKTWRNPWKRSYSKHRKAYWEVYDDLCDKVKTKSPYNTGRRLLDLMDTHVFDFMTGNLDRHHYETFKDFGNDTFHLHLDNGRSFGKWRLDDMSILAPVFQCCKIRYSTFMKLAKFYIGPDKLSALMKAETSRDKLFPVLIQNHLIALDRRVIKILKEIYICIQNGNDISDVIEDDHF</sequence>
<reference evidence="12 13" key="1">
    <citation type="journal article" date="2017" name="Nat. Ecol. Evol.">
        <title>Scallop genome provides insights into evolution of bilaterian karyotype and development.</title>
        <authorList>
            <person name="Wang S."/>
            <person name="Zhang J."/>
            <person name="Jiao W."/>
            <person name="Li J."/>
            <person name="Xun X."/>
            <person name="Sun Y."/>
            <person name="Guo X."/>
            <person name="Huan P."/>
            <person name="Dong B."/>
            <person name="Zhang L."/>
            <person name="Hu X."/>
            <person name="Sun X."/>
            <person name="Wang J."/>
            <person name="Zhao C."/>
            <person name="Wang Y."/>
            <person name="Wang D."/>
            <person name="Huang X."/>
            <person name="Wang R."/>
            <person name="Lv J."/>
            <person name="Li Y."/>
            <person name="Zhang Z."/>
            <person name="Liu B."/>
            <person name="Lu W."/>
            <person name="Hui Y."/>
            <person name="Liang J."/>
            <person name="Zhou Z."/>
            <person name="Hou R."/>
            <person name="Li X."/>
            <person name="Liu Y."/>
            <person name="Li H."/>
            <person name="Ning X."/>
            <person name="Lin Y."/>
            <person name="Zhao L."/>
            <person name="Xing Q."/>
            <person name="Dou J."/>
            <person name="Li Y."/>
            <person name="Mao J."/>
            <person name="Guo H."/>
            <person name="Dou H."/>
            <person name="Li T."/>
            <person name="Mu C."/>
            <person name="Jiang W."/>
            <person name="Fu Q."/>
            <person name="Fu X."/>
            <person name="Miao Y."/>
            <person name="Liu J."/>
            <person name="Yu Q."/>
            <person name="Li R."/>
            <person name="Liao H."/>
            <person name="Li X."/>
            <person name="Kong Y."/>
            <person name="Jiang Z."/>
            <person name="Chourrout D."/>
            <person name="Li R."/>
            <person name="Bao Z."/>
        </authorList>
    </citation>
    <scope>NUCLEOTIDE SEQUENCE [LARGE SCALE GENOMIC DNA]</scope>
    <source>
        <strain evidence="12 13">PY_sf001</strain>
    </source>
</reference>
<dbReference type="InterPro" id="IPR009581">
    <property type="entry name" value="FAM20_C"/>
</dbReference>
<feature type="binding site" evidence="7">
    <location>
        <position position="221"/>
    </location>
    <ligand>
        <name>ATP</name>
        <dbReference type="ChEBI" id="CHEBI:30616"/>
    </ligand>
</feature>
<evidence type="ECO:0000256" key="2">
    <source>
        <dbReference type="ARBA" id="ARBA00006557"/>
    </source>
</evidence>
<evidence type="ECO:0000256" key="10">
    <source>
        <dbReference type="SAM" id="Phobius"/>
    </source>
</evidence>
<feature type="binding site" evidence="7">
    <location>
        <position position="237"/>
    </location>
    <ligand>
        <name>ATP</name>
        <dbReference type="ChEBI" id="CHEBI:30616"/>
    </ligand>
</feature>
<keyword evidence="13" id="KW-1185">Reference proteome</keyword>
<dbReference type="EMBL" id="NEDP02004422">
    <property type="protein sequence ID" value="OWF45619.1"/>
    <property type="molecule type" value="Genomic_DNA"/>
</dbReference>
<feature type="transmembrane region" description="Helical" evidence="10">
    <location>
        <begin position="7"/>
        <end position="24"/>
    </location>
</feature>
<feature type="compositionally biased region" description="Basic and acidic residues" evidence="9">
    <location>
        <begin position="87"/>
        <end position="96"/>
    </location>
</feature>
<keyword evidence="10" id="KW-1133">Transmembrane helix</keyword>
<name>A0A210QA84_MIZYE</name>
<keyword evidence="7" id="KW-0547">Nucleotide-binding</keyword>
<dbReference type="AlphaFoldDB" id="A0A210QA84"/>
<evidence type="ECO:0000256" key="4">
    <source>
        <dbReference type="ARBA" id="ARBA00023157"/>
    </source>
</evidence>
<dbReference type="PANTHER" id="PTHR12450:SF22">
    <property type="entry name" value="EXTRACELLULAR SERINE_THREONINE PROTEIN CG31145"/>
    <property type="match status" value="1"/>
</dbReference>
<dbReference type="STRING" id="6573.A0A210QA84"/>
<accession>A0A210QA84</accession>
<keyword evidence="4" id="KW-1015">Disulfide bond</keyword>
<dbReference type="GO" id="GO:0046872">
    <property type="term" value="F:metal ion binding"/>
    <property type="evidence" value="ECO:0007669"/>
    <property type="project" value="UniProtKB-KW"/>
</dbReference>
<evidence type="ECO:0000313" key="13">
    <source>
        <dbReference type="Proteomes" id="UP000242188"/>
    </source>
</evidence>
<evidence type="ECO:0000256" key="3">
    <source>
        <dbReference type="ARBA" id="ARBA00023034"/>
    </source>
</evidence>
<keyword evidence="12" id="KW-0808">Transferase</keyword>
<feature type="binding site" evidence="7">
    <location>
        <position position="258"/>
    </location>
    <ligand>
        <name>ATP</name>
        <dbReference type="ChEBI" id="CHEBI:30616"/>
    </ligand>
</feature>
<dbReference type="Proteomes" id="UP000242188">
    <property type="component" value="Unassembled WGS sequence"/>
</dbReference>
<evidence type="ECO:0000256" key="8">
    <source>
        <dbReference type="PIRSR" id="PIRSR624869-3"/>
    </source>
</evidence>
<keyword evidence="10" id="KW-0812">Transmembrane</keyword>
<comment type="caution">
    <text evidence="12">The sequence shown here is derived from an EMBL/GenBank/DDBJ whole genome shotgun (WGS) entry which is preliminary data.</text>
</comment>
<keyword evidence="7" id="KW-0067">ATP-binding</keyword>
<comment type="cofactor">
    <cofactor evidence="8">
        <name>Mn(2+)</name>
        <dbReference type="ChEBI" id="CHEBI:29035"/>
    </cofactor>
</comment>
<keyword evidence="5" id="KW-0325">Glycoprotein</keyword>
<feature type="region of interest" description="Disordered" evidence="9">
    <location>
        <begin position="69"/>
        <end position="96"/>
    </location>
</feature>
<feature type="binding site" evidence="7">
    <location>
        <begin position="340"/>
        <end position="343"/>
    </location>
    <ligand>
        <name>ATP</name>
        <dbReference type="ChEBI" id="CHEBI:30616"/>
    </ligand>
</feature>
<comment type="similarity">
    <text evidence="2">Belongs to the FAM20 family.</text>
</comment>
<evidence type="ECO:0000256" key="5">
    <source>
        <dbReference type="ARBA" id="ARBA00023180"/>
    </source>
</evidence>
<protein>
    <submittedName>
        <fullName evidence="12">Extracellular serine/threonine protein kinase FAM20C</fullName>
    </submittedName>
</protein>
<feature type="binding site" evidence="8">
    <location>
        <position position="429"/>
    </location>
    <ligand>
        <name>Mn(2+)</name>
        <dbReference type="ChEBI" id="CHEBI:29035"/>
    </ligand>
</feature>
<evidence type="ECO:0000256" key="9">
    <source>
        <dbReference type="SAM" id="MobiDB-lite"/>
    </source>
</evidence>
<dbReference type="PANTHER" id="PTHR12450">
    <property type="entry name" value="DENTIN MATRIX PROTEIN 4 PROTEIN FAM20"/>
    <property type="match status" value="1"/>
</dbReference>